<keyword evidence="5" id="KW-1185">Reference proteome</keyword>
<evidence type="ECO:0000313" key="4">
    <source>
        <dbReference type="EMBL" id="MBT2188391.1"/>
    </source>
</evidence>
<name>A0A9X1DEE2_9SPHN</name>
<dbReference type="PROSITE" id="PS51186">
    <property type="entry name" value="GNAT"/>
    <property type="match status" value="1"/>
</dbReference>
<reference evidence="4" key="1">
    <citation type="submission" date="2021-05" db="EMBL/GenBank/DDBJ databases">
        <title>Genome of Sphingobium sp. strain.</title>
        <authorList>
            <person name="Fan R."/>
        </authorList>
    </citation>
    <scope>NUCLEOTIDE SEQUENCE</scope>
    <source>
        <strain evidence="4">H33</strain>
    </source>
</reference>
<evidence type="ECO:0000313" key="5">
    <source>
        <dbReference type="Proteomes" id="UP001138757"/>
    </source>
</evidence>
<proteinExistence type="predicted"/>
<protein>
    <submittedName>
        <fullName evidence="4">GNAT family N-acetyltransferase</fullName>
        <ecNumber evidence="4">2.3.1.-</ecNumber>
    </submittedName>
</protein>
<dbReference type="InterPro" id="IPR016181">
    <property type="entry name" value="Acyl_CoA_acyltransferase"/>
</dbReference>
<dbReference type="InterPro" id="IPR000182">
    <property type="entry name" value="GNAT_dom"/>
</dbReference>
<dbReference type="CDD" id="cd04301">
    <property type="entry name" value="NAT_SF"/>
    <property type="match status" value="1"/>
</dbReference>
<dbReference type="EMBL" id="JAHGAW010000010">
    <property type="protein sequence ID" value="MBT2188391.1"/>
    <property type="molecule type" value="Genomic_DNA"/>
</dbReference>
<dbReference type="GO" id="GO:0016747">
    <property type="term" value="F:acyltransferase activity, transferring groups other than amino-acyl groups"/>
    <property type="evidence" value="ECO:0007669"/>
    <property type="project" value="InterPro"/>
</dbReference>
<gene>
    <name evidence="4" type="ORF">KK488_15660</name>
</gene>
<dbReference type="SUPFAM" id="SSF55729">
    <property type="entry name" value="Acyl-CoA N-acyltransferases (Nat)"/>
    <property type="match status" value="1"/>
</dbReference>
<dbReference type="Gene3D" id="3.40.630.30">
    <property type="match status" value="1"/>
</dbReference>
<evidence type="ECO:0000256" key="1">
    <source>
        <dbReference type="ARBA" id="ARBA00022679"/>
    </source>
</evidence>
<keyword evidence="2 4" id="KW-0012">Acyltransferase</keyword>
<comment type="caution">
    <text evidence="4">The sequence shown here is derived from an EMBL/GenBank/DDBJ whole genome shotgun (WGS) entry which is preliminary data.</text>
</comment>
<dbReference type="Proteomes" id="UP001138757">
    <property type="component" value="Unassembled WGS sequence"/>
</dbReference>
<dbReference type="EC" id="2.3.1.-" evidence="4"/>
<dbReference type="AlphaFoldDB" id="A0A9X1DEE2"/>
<evidence type="ECO:0000256" key="2">
    <source>
        <dbReference type="ARBA" id="ARBA00023315"/>
    </source>
</evidence>
<evidence type="ECO:0000259" key="3">
    <source>
        <dbReference type="PROSITE" id="PS51186"/>
    </source>
</evidence>
<dbReference type="PANTHER" id="PTHR43877">
    <property type="entry name" value="AMINOALKYLPHOSPHONATE N-ACETYLTRANSFERASE-RELATED-RELATED"/>
    <property type="match status" value="1"/>
</dbReference>
<accession>A0A9X1DEE2</accession>
<organism evidence="4 5">
    <name type="scientific">Sphingobium nicotianae</name>
    <dbReference type="NCBI Taxonomy" id="2782607"/>
    <lineage>
        <taxon>Bacteria</taxon>
        <taxon>Pseudomonadati</taxon>
        <taxon>Pseudomonadota</taxon>
        <taxon>Alphaproteobacteria</taxon>
        <taxon>Sphingomonadales</taxon>
        <taxon>Sphingomonadaceae</taxon>
        <taxon>Sphingobium</taxon>
    </lineage>
</organism>
<feature type="domain" description="N-acetyltransferase" evidence="3">
    <location>
        <begin position="13"/>
        <end position="185"/>
    </location>
</feature>
<sequence>MAASPMPDPAPGGTLRPATTADIATLAALKLACFRETFLDGFGIPYPPADLARFETESYGEGRIAAELADTSHATWVCEADDGTLLAYAHAGPCKLPHPEVTARSGELYQIYVRGHAQGLGLGRRLLATSLDWLGTHFPGPLWLGVWSGNEKAQTVYAAAGFRKVGDYHFMVGEHRDAEFIYRRD</sequence>
<dbReference type="InterPro" id="IPR050832">
    <property type="entry name" value="Bact_Acetyltransf"/>
</dbReference>
<keyword evidence="1 4" id="KW-0808">Transferase</keyword>
<dbReference type="Pfam" id="PF00583">
    <property type="entry name" value="Acetyltransf_1"/>
    <property type="match status" value="1"/>
</dbReference>